<reference evidence="3 4" key="1">
    <citation type="submission" date="2015-06" db="EMBL/GenBank/DDBJ databases">
        <title>Draft genome sequence of an Alphaproteobacteria species associated to the Mediterranean sponge Oscarella lobularis.</title>
        <authorList>
            <person name="Jourda C."/>
            <person name="Santini S."/>
            <person name="Claverie J.-M."/>
        </authorList>
    </citation>
    <scope>NUCLEOTIDE SEQUENCE [LARGE SCALE GENOMIC DNA]</scope>
    <source>
        <strain evidence="3">IGS</strain>
    </source>
</reference>
<dbReference type="EMBL" id="LFTY01000002">
    <property type="protein sequence ID" value="KMW58051.1"/>
    <property type="molecule type" value="Genomic_DNA"/>
</dbReference>
<dbReference type="SUPFAM" id="SSF101874">
    <property type="entry name" value="YceI-like"/>
    <property type="match status" value="1"/>
</dbReference>
<comment type="caution">
    <text evidence="3">The sequence shown here is derived from an EMBL/GenBank/DDBJ whole genome shotgun (WGS) entry which is preliminary data.</text>
</comment>
<accession>A0A0J9E5V8</accession>
<gene>
    <name evidence="3" type="ORF">AIOL_003021</name>
</gene>
<dbReference type="Proteomes" id="UP000037178">
    <property type="component" value="Unassembled WGS sequence"/>
</dbReference>
<proteinExistence type="predicted"/>
<evidence type="ECO:0000313" key="4">
    <source>
        <dbReference type="Proteomes" id="UP000037178"/>
    </source>
</evidence>
<dbReference type="Pfam" id="PF04264">
    <property type="entry name" value="YceI"/>
    <property type="match status" value="1"/>
</dbReference>
<name>A0A0J9E5V8_9RHOB</name>
<dbReference type="PANTHER" id="PTHR34406">
    <property type="entry name" value="PROTEIN YCEI"/>
    <property type="match status" value="1"/>
</dbReference>
<feature type="chain" id="PRO_5013311693" description="Lipid/polyisoprenoid-binding YceI-like domain-containing protein" evidence="1">
    <location>
        <begin position="16"/>
        <end position="183"/>
    </location>
</feature>
<dbReference type="STRING" id="1675527.AIOL_003021"/>
<evidence type="ECO:0000259" key="2">
    <source>
        <dbReference type="SMART" id="SM00867"/>
    </source>
</evidence>
<dbReference type="AlphaFoldDB" id="A0A0J9E5V8"/>
<dbReference type="InterPro" id="IPR036761">
    <property type="entry name" value="TTHA0802/YceI-like_sf"/>
</dbReference>
<dbReference type="SMART" id="SM00867">
    <property type="entry name" value="YceI"/>
    <property type="match status" value="1"/>
</dbReference>
<evidence type="ECO:0000256" key="1">
    <source>
        <dbReference type="SAM" id="SignalP"/>
    </source>
</evidence>
<keyword evidence="1" id="KW-0732">Signal</keyword>
<dbReference type="Gene3D" id="2.40.128.110">
    <property type="entry name" value="Lipid/polyisoprenoid-binding, YceI-like"/>
    <property type="match status" value="1"/>
</dbReference>
<evidence type="ECO:0000313" key="3">
    <source>
        <dbReference type="EMBL" id="KMW58051.1"/>
    </source>
</evidence>
<dbReference type="InterPro" id="IPR007372">
    <property type="entry name" value="Lipid/polyisoprenoid-bd_YceI"/>
</dbReference>
<protein>
    <recommendedName>
        <fullName evidence="2">Lipid/polyisoprenoid-binding YceI-like domain-containing protein</fullName>
    </recommendedName>
</protein>
<dbReference type="PATRIC" id="fig|1675527.3.peg.3161"/>
<sequence length="183" mass="19474">MAAVLALLGAAAALAAPQSYRLEPDASTVQFTYQLNGQPMTGRMPVTRADIEIDFANLRNSTAQVTLNAAKARAGLIFATEAMRGARVLDTKRHPEMRFVSTAVRGTPSAAQLAGQLTIRGVTRPVTLQARLYRQRGTAPGALDRLSILLTGSVDRTAFGASGFADLVGPRIDITILARIARE</sequence>
<feature type="domain" description="Lipid/polyisoprenoid-binding YceI-like" evidence="2">
    <location>
        <begin position="19"/>
        <end position="181"/>
    </location>
</feature>
<keyword evidence="4" id="KW-1185">Reference proteome</keyword>
<dbReference type="PANTHER" id="PTHR34406:SF1">
    <property type="entry name" value="PROTEIN YCEI"/>
    <property type="match status" value="1"/>
</dbReference>
<organism evidence="3 4">
    <name type="scientific">Candidatus Rhodobacter oscarellae</name>
    <dbReference type="NCBI Taxonomy" id="1675527"/>
    <lineage>
        <taxon>Bacteria</taxon>
        <taxon>Pseudomonadati</taxon>
        <taxon>Pseudomonadota</taxon>
        <taxon>Alphaproteobacteria</taxon>
        <taxon>Rhodobacterales</taxon>
        <taxon>Rhodobacter group</taxon>
        <taxon>Rhodobacter</taxon>
    </lineage>
</organism>
<feature type="signal peptide" evidence="1">
    <location>
        <begin position="1"/>
        <end position="15"/>
    </location>
</feature>